<gene>
    <name evidence="10" type="ORF">H206_01666</name>
</gene>
<dbReference type="SUPFAM" id="SSF52374">
    <property type="entry name" value="Nucleotidylyl transferase"/>
    <property type="match status" value="1"/>
</dbReference>
<evidence type="ECO:0000256" key="2">
    <source>
        <dbReference type="ARBA" id="ARBA00012519"/>
    </source>
</evidence>
<dbReference type="EMBL" id="MTKO01000093">
    <property type="protein sequence ID" value="RWX44497.1"/>
    <property type="molecule type" value="Genomic_DNA"/>
</dbReference>
<dbReference type="Gene3D" id="3.40.50.620">
    <property type="entry name" value="HUPs"/>
    <property type="match status" value="1"/>
</dbReference>
<evidence type="ECO:0000313" key="10">
    <source>
        <dbReference type="EMBL" id="RWX44497.1"/>
    </source>
</evidence>
<dbReference type="Pfam" id="PF01467">
    <property type="entry name" value="CTP_transf_like"/>
    <property type="match status" value="1"/>
</dbReference>
<dbReference type="GO" id="GO:0016779">
    <property type="term" value="F:nucleotidyltransferase activity"/>
    <property type="evidence" value="ECO:0007669"/>
    <property type="project" value="UniProtKB-KW"/>
</dbReference>
<comment type="similarity">
    <text evidence="1">Belongs to the carbon-nitrogen hydrolase superfamily. NIT1/NIT2 family.</text>
</comment>
<dbReference type="AlphaFoldDB" id="A0A444IUI0"/>
<evidence type="ECO:0000313" key="11">
    <source>
        <dbReference type="Proteomes" id="UP000287853"/>
    </source>
</evidence>
<sequence length="424" mass="46313">MMERIFPRVACLQMSLQQGDVDANLKEFQRMLAAASFAPDTLVVLPELWATGFDYANIEPLAELTPQLLVELQQKAAQSRIWFAGSLLDKQEGGGICNTLFVVGPDGVAGSYQKQHLFQLWQEDQYLAAGKKSQTVLTPFGPIGALVCYDLRFPELSQRQVFSGCELIIISAQWPAVRSDHWRILLQARAIENQAFVVACNGSGNIPVGDLAGHSMIIAPSGKVLAEADEKPAVIRAELEVADVEAARSRFCSVAEHPWYGQDSDKFVTQEILQERLTRMRAQRSKIVFTNGCFDILHAGHVSYLEEARRCGDCLVIGLNSDRSVQALKGPSRPVNSELERARVLAALGCVDFVVLFDEDTPLRLIIALLPDILVKGADWSEDQIAGAAEVKAAGGKIVRIPFICQTSTTGIIDKIAGSTSSSD</sequence>
<dbReference type="InterPro" id="IPR003010">
    <property type="entry name" value="C-N_Hydrolase"/>
</dbReference>
<dbReference type="GO" id="GO:0005975">
    <property type="term" value="P:carbohydrate metabolic process"/>
    <property type="evidence" value="ECO:0007669"/>
    <property type="project" value="InterPro"/>
</dbReference>
<dbReference type="InterPro" id="IPR011914">
    <property type="entry name" value="RfaE_dom_II"/>
</dbReference>
<dbReference type="PROSITE" id="PS01227">
    <property type="entry name" value="UPF0012"/>
    <property type="match status" value="1"/>
</dbReference>
<feature type="domain" description="CN hydrolase" evidence="9">
    <location>
        <begin position="7"/>
        <end position="241"/>
    </location>
</feature>
<dbReference type="Proteomes" id="UP000287853">
    <property type="component" value="Unassembled WGS sequence"/>
</dbReference>
<evidence type="ECO:0000256" key="7">
    <source>
        <dbReference type="ARBA" id="ARBA00023277"/>
    </source>
</evidence>
<comment type="catalytic activity">
    <reaction evidence="8">
        <text>D-glycero-beta-D-manno-heptose 1-phosphate + ATP + H(+) = ADP-D-glycero-beta-D-manno-heptose + diphosphate</text>
        <dbReference type="Rhea" id="RHEA:27465"/>
        <dbReference type="ChEBI" id="CHEBI:15378"/>
        <dbReference type="ChEBI" id="CHEBI:30616"/>
        <dbReference type="ChEBI" id="CHEBI:33019"/>
        <dbReference type="ChEBI" id="CHEBI:59967"/>
        <dbReference type="ChEBI" id="CHEBI:61593"/>
        <dbReference type="EC" id="2.7.7.70"/>
    </reaction>
</comment>
<dbReference type="NCBIfam" id="TIGR00125">
    <property type="entry name" value="cyt_tran_rel"/>
    <property type="match status" value="1"/>
</dbReference>
<organism evidence="10 11">
    <name type="scientific">Candidatus Electrothrix aarhusensis</name>
    <dbReference type="NCBI Taxonomy" id="1859131"/>
    <lineage>
        <taxon>Bacteria</taxon>
        <taxon>Pseudomonadati</taxon>
        <taxon>Thermodesulfobacteriota</taxon>
        <taxon>Desulfobulbia</taxon>
        <taxon>Desulfobulbales</taxon>
        <taxon>Desulfobulbaceae</taxon>
        <taxon>Candidatus Electrothrix</taxon>
    </lineage>
</organism>
<evidence type="ECO:0000256" key="5">
    <source>
        <dbReference type="ARBA" id="ARBA00022741"/>
    </source>
</evidence>
<evidence type="ECO:0000256" key="6">
    <source>
        <dbReference type="ARBA" id="ARBA00022840"/>
    </source>
</evidence>
<keyword evidence="5" id="KW-0547">Nucleotide-binding</keyword>
<dbReference type="SUPFAM" id="SSF56317">
    <property type="entry name" value="Carbon-nitrogen hydrolase"/>
    <property type="match status" value="1"/>
</dbReference>
<name>A0A444IUI0_9BACT</name>
<reference evidence="10 11" key="1">
    <citation type="submission" date="2017-01" db="EMBL/GenBank/DDBJ databases">
        <title>The cable genome- insights into the physiology and evolution of filamentous bacteria capable of sulfide oxidation via long distance electron transfer.</title>
        <authorList>
            <person name="Schreiber L."/>
            <person name="Bjerg J.T."/>
            <person name="Boggild A."/>
            <person name="Van De Vossenberg J."/>
            <person name="Meysman F."/>
            <person name="Nielsen L.P."/>
            <person name="Schramm A."/>
            <person name="Kjeldsen K.U."/>
        </authorList>
    </citation>
    <scope>NUCLEOTIDE SEQUENCE [LARGE SCALE GENOMIC DNA]</scope>
    <source>
        <strain evidence="10">MCF</strain>
    </source>
</reference>
<keyword evidence="4 10" id="KW-0548">Nucleotidyltransferase</keyword>
<proteinExistence type="inferred from homology"/>
<keyword evidence="3 10" id="KW-0808">Transferase</keyword>
<dbReference type="Gene3D" id="3.60.110.10">
    <property type="entry name" value="Carbon-nitrogen hydrolase"/>
    <property type="match status" value="1"/>
</dbReference>
<keyword evidence="11" id="KW-1185">Reference proteome</keyword>
<dbReference type="PANTHER" id="PTHR23088:SF27">
    <property type="entry name" value="DEAMINATED GLUTATHIONE AMIDASE"/>
    <property type="match status" value="1"/>
</dbReference>
<dbReference type="InterPro" id="IPR004821">
    <property type="entry name" value="Cyt_trans-like"/>
</dbReference>
<accession>A0A444IUI0</accession>
<comment type="caution">
    <text evidence="10">The sequence shown here is derived from an EMBL/GenBank/DDBJ whole genome shotgun (WGS) entry which is preliminary data.</text>
</comment>
<dbReference type="EC" id="2.7.7.70" evidence="2"/>
<evidence type="ECO:0000256" key="3">
    <source>
        <dbReference type="ARBA" id="ARBA00022679"/>
    </source>
</evidence>
<dbReference type="InterPro" id="IPR036526">
    <property type="entry name" value="C-N_Hydrolase_sf"/>
</dbReference>
<dbReference type="GO" id="GO:0016773">
    <property type="term" value="F:phosphotransferase activity, alcohol group as acceptor"/>
    <property type="evidence" value="ECO:0007669"/>
    <property type="project" value="InterPro"/>
</dbReference>
<evidence type="ECO:0000259" key="9">
    <source>
        <dbReference type="PROSITE" id="PS50263"/>
    </source>
</evidence>
<dbReference type="Pfam" id="PF00795">
    <property type="entry name" value="CN_hydrolase"/>
    <property type="match status" value="1"/>
</dbReference>
<dbReference type="NCBIfam" id="TIGR02199">
    <property type="entry name" value="rfaE_dom_II"/>
    <property type="match status" value="1"/>
</dbReference>
<evidence type="ECO:0000256" key="8">
    <source>
        <dbReference type="ARBA" id="ARBA00047428"/>
    </source>
</evidence>
<dbReference type="GO" id="GO:0005524">
    <property type="term" value="F:ATP binding"/>
    <property type="evidence" value="ECO:0007669"/>
    <property type="project" value="UniProtKB-KW"/>
</dbReference>
<dbReference type="PANTHER" id="PTHR23088">
    <property type="entry name" value="NITRILASE-RELATED"/>
    <property type="match status" value="1"/>
</dbReference>
<dbReference type="PROSITE" id="PS50263">
    <property type="entry name" value="CN_HYDROLASE"/>
    <property type="match status" value="1"/>
</dbReference>
<protein>
    <recommendedName>
        <fullName evidence="2">D-glycero-beta-D-manno-heptose 1-phosphate adenylyltransferase</fullName>
        <ecNumber evidence="2">2.7.7.70</ecNumber>
    </recommendedName>
</protein>
<evidence type="ECO:0000256" key="1">
    <source>
        <dbReference type="ARBA" id="ARBA00010613"/>
    </source>
</evidence>
<keyword evidence="6" id="KW-0067">ATP-binding</keyword>
<evidence type="ECO:0000256" key="4">
    <source>
        <dbReference type="ARBA" id="ARBA00022695"/>
    </source>
</evidence>
<keyword evidence="7" id="KW-0119">Carbohydrate metabolism</keyword>
<dbReference type="InterPro" id="IPR014729">
    <property type="entry name" value="Rossmann-like_a/b/a_fold"/>
</dbReference>
<dbReference type="InterPro" id="IPR001110">
    <property type="entry name" value="UPF0012_CS"/>
</dbReference>